<sequence>MSVPLPVGKAVAAPRASIRREMYVVVRIFFAVACYCVCWLIRMGIAVCLYLSIGSYICTAVR</sequence>
<evidence type="ECO:0000256" key="1">
    <source>
        <dbReference type="SAM" id="Phobius"/>
    </source>
</evidence>
<gene>
    <name evidence="2" type="ORF">BDV35DRAFT_351463</name>
</gene>
<organism evidence="2">
    <name type="scientific">Aspergillus flavus</name>
    <dbReference type="NCBI Taxonomy" id="5059"/>
    <lineage>
        <taxon>Eukaryota</taxon>
        <taxon>Fungi</taxon>
        <taxon>Dikarya</taxon>
        <taxon>Ascomycota</taxon>
        <taxon>Pezizomycotina</taxon>
        <taxon>Eurotiomycetes</taxon>
        <taxon>Eurotiomycetidae</taxon>
        <taxon>Eurotiales</taxon>
        <taxon>Aspergillaceae</taxon>
        <taxon>Aspergillus</taxon>
        <taxon>Aspergillus subgen. Circumdati</taxon>
    </lineage>
</organism>
<name>A0A5N6GY16_ASPFL</name>
<keyword evidence="1" id="KW-0472">Membrane</keyword>
<dbReference type="AlphaFoldDB" id="A0A5N6GY16"/>
<feature type="transmembrane region" description="Helical" evidence="1">
    <location>
        <begin position="24"/>
        <end position="53"/>
    </location>
</feature>
<dbReference type="EMBL" id="ML734591">
    <property type="protein sequence ID" value="KAB8247212.1"/>
    <property type="molecule type" value="Genomic_DNA"/>
</dbReference>
<accession>A0A5N6GY16</accession>
<reference evidence="2" key="1">
    <citation type="submission" date="2019-04" db="EMBL/GenBank/DDBJ databases">
        <title>Friends and foes A comparative genomics study of 23 Aspergillus species from section Flavi.</title>
        <authorList>
            <consortium name="DOE Joint Genome Institute"/>
            <person name="Kjaerbolling I."/>
            <person name="Vesth T."/>
            <person name="Frisvad J.C."/>
            <person name="Nybo J.L."/>
            <person name="Theobald S."/>
            <person name="Kildgaard S."/>
            <person name="Isbrandt T."/>
            <person name="Kuo A."/>
            <person name="Sato A."/>
            <person name="Lyhne E.K."/>
            <person name="Kogle M.E."/>
            <person name="Wiebenga A."/>
            <person name="Kun R.S."/>
            <person name="Lubbers R.J."/>
            <person name="Makela M.R."/>
            <person name="Barry K."/>
            <person name="Chovatia M."/>
            <person name="Clum A."/>
            <person name="Daum C."/>
            <person name="Haridas S."/>
            <person name="He G."/>
            <person name="LaButti K."/>
            <person name="Lipzen A."/>
            <person name="Mondo S."/>
            <person name="Riley R."/>
            <person name="Salamov A."/>
            <person name="Simmons B.A."/>
            <person name="Magnuson J.K."/>
            <person name="Henrissat B."/>
            <person name="Mortensen U.H."/>
            <person name="Larsen T.O."/>
            <person name="Devries R.P."/>
            <person name="Grigoriev I.V."/>
            <person name="Machida M."/>
            <person name="Baker S.E."/>
            <person name="Andersen M.R."/>
        </authorList>
    </citation>
    <scope>NUCLEOTIDE SEQUENCE [LARGE SCALE GENOMIC DNA]</scope>
    <source>
        <strain evidence="2">CBS 121.62</strain>
    </source>
</reference>
<protein>
    <submittedName>
        <fullName evidence="2">Uncharacterized protein</fullName>
    </submittedName>
</protein>
<keyword evidence="1" id="KW-1133">Transmembrane helix</keyword>
<dbReference type="Proteomes" id="UP000325434">
    <property type="component" value="Unassembled WGS sequence"/>
</dbReference>
<evidence type="ECO:0000313" key="2">
    <source>
        <dbReference type="EMBL" id="KAB8247212.1"/>
    </source>
</evidence>
<keyword evidence="1" id="KW-0812">Transmembrane</keyword>
<proteinExistence type="predicted"/>